<organism evidence="1 2">
    <name type="scientific">Saguinus oedipus</name>
    <name type="common">Cotton-top tamarin</name>
    <name type="synonym">Oedipomidas oedipus</name>
    <dbReference type="NCBI Taxonomy" id="9490"/>
    <lineage>
        <taxon>Eukaryota</taxon>
        <taxon>Metazoa</taxon>
        <taxon>Chordata</taxon>
        <taxon>Craniata</taxon>
        <taxon>Vertebrata</taxon>
        <taxon>Euteleostomi</taxon>
        <taxon>Mammalia</taxon>
        <taxon>Eutheria</taxon>
        <taxon>Euarchontoglires</taxon>
        <taxon>Primates</taxon>
        <taxon>Haplorrhini</taxon>
        <taxon>Platyrrhini</taxon>
        <taxon>Cebidae</taxon>
        <taxon>Callitrichinae</taxon>
        <taxon>Saguinus</taxon>
    </lineage>
</organism>
<dbReference type="Proteomes" id="UP001266305">
    <property type="component" value="Unassembled WGS sequence"/>
</dbReference>
<evidence type="ECO:0000313" key="2">
    <source>
        <dbReference type="Proteomes" id="UP001266305"/>
    </source>
</evidence>
<keyword evidence="2" id="KW-1185">Reference proteome</keyword>
<accession>A0ABQ9W2W9</accession>
<gene>
    <name evidence="1" type="primary">ARPC1A_2</name>
    <name evidence="1" type="ORF">P7K49_006609</name>
</gene>
<reference evidence="1 2" key="1">
    <citation type="submission" date="2023-05" db="EMBL/GenBank/DDBJ databases">
        <title>B98-5 Cell Line De Novo Hybrid Assembly: An Optical Mapping Approach.</title>
        <authorList>
            <person name="Kananen K."/>
            <person name="Auerbach J.A."/>
            <person name="Kautto E."/>
            <person name="Blachly J.S."/>
        </authorList>
    </citation>
    <scope>NUCLEOTIDE SEQUENCE [LARGE SCALE GENOMIC DNA]</scope>
    <source>
        <strain evidence="1">B95-8</strain>
        <tissue evidence="1">Cell line</tissue>
    </source>
</reference>
<sequence>NSVMAADCDCCPMLFNVQGCLTFISKLEMDIPKQSIQRNLSATECFRNMDKKAMTEDQNNGLGDPEPE</sequence>
<dbReference type="EMBL" id="JASSZA010000003">
    <property type="protein sequence ID" value="KAK2115983.1"/>
    <property type="molecule type" value="Genomic_DNA"/>
</dbReference>
<proteinExistence type="predicted"/>
<feature type="non-terminal residue" evidence="1">
    <location>
        <position position="1"/>
    </location>
</feature>
<protein>
    <submittedName>
        <fullName evidence="1">Actin- protein 2/3 complex subunit 1A</fullName>
    </submittedName>
</protein>
<comment type="caution">
    <text evidence="1">The sequence shown here is derived from an EMBL/GenBank/DDBJ whole genome shotgun (WGS) entry which is preliminary data.</text>
</comment>
<evidence type="ECO:0000313" key="1">
    <source>
        <dbReference type="EMBL" id="KAK2115983.1"/>
    </source>
</evidence>
<dbReference type="Gene3D" id="2.130.10.10">
    <property type="entry name" value="YVTN repeat-like/Quinoprotein amine dehydrogenase"/>
    <property type="match status" value="1"/>
</dbReference>
<dbReference type="InterPro" id="IPR015943">
    <property type="entry name" value="WD40/YVTN_repeat-like_dom_sf"/>
</dbReference>
<name>A0ABQ9W2W9_SAGOE</name>